<gene>
    <name evidence="3" type="ORF">ACFSYH_09510</name>
</gene>
<feature type="transmembrane region" description="Helical" evidence="2">
    <location>
        <begin position="81"/>
        <end position="106"/>
    </location>
</feature>
<evidence type="ECO:0000313" key="4">
    <source>
        <dbReference type="Proteomes" id="UP001597391"/>
    </source>
</evidence>
<proteinExistence type="predicted"/>
<keyword evidence="2" id="KW-1133">Transmembrane helix</keyword>
<evidence type="ECO:0000313" key="3">
    <source>
        <dbReference type="EMBL" id="MFD2840807.1"/>
    </source>
</evidence>
<name>A0ABW5XGN3_9MICO</name>
<keyword evidence="2" id="KW-0812">Transmembrane</keyword>
<feature type="compositionally biased region" description="Pro residues" evidence="1">
    <location>
        <begin position="1"/>
        <end position="15"/>
    </location>
</feature>
<dbReference type="EMBL" id="JBHUOP010000004">
    <property type="protein sequence ID" value="MFD2840807.1"/>
    <property type="molecule type" value="Genomic_DNA"/>
</dbReference>
<sequence length="145" mass="15738">MSLPPPSSPQPPTTPPTRQSPADAINRGCFQFAVLLSAALVLTYLPLPVRMTALAMTLWAIGVGGHTIVKHWESRQAHGMQFAALGIGTGASLIIALLLSSTFIRWNADMQLQQCMSEAVTHQARSVCVNDYRESLTDLLPQITR</sequence>
<feature type="region of interest" description="Disordered" evidence="1">
    <location>
        <begin position="1"/>
        <end position="21"/>
    </location>
</feature>
<protein>
    <recommendedName>
        <fullName evidence="5">DUF4190 domain-containing protein</fullName>
    </recommendedName>
</protein>
<dbReference type="RefSeq" id="WP_377466716.1">
    <property type="nucleotide sequence ID" value="NZ_JBHUOP010000004.1"/>
</dbReference>
<evidence type="ECO:0000256" key="2">
    <source>
        <dbReference type="SAM" id="Phobius"/>
    </source>
</evidence>
<feature type="transmembrane region" description="Helical" evidence="2">
    <location>
        <begin position="51"/>
        <end position="69"/>
    </location>
</feature>
<keyword evidence="4" id="KW-1185">Reference proteome</keyword>
<organism evidence="3 4">
    <name type="scientific">Populibacterium corticicola</name>
    <dbReference type="NCBI Taxonomy" id="1812826"/>
    <lineage>
        <taxon>Bacteria</taxon>
        <taxon>Bacillati</taxon>
        <taxon>Actinomycetota</taxon>
        <taxon>Actinomycetes</taxon>
        <taxon>Micrococcales</taxon>
        <taxon>Jonesiaceae</taxon>
        <taxon>Populibacterium</taxon>
    </lineage>
</organism>
<comment type="caution">
    <text evidence="3">The sequence shown here is derived from an EMBL/GenBank/DDBJ whole genome shotgun (WGS) entry which is preliminary data.</text>
</comment>
<reference evidence="4" key="1">
    <citation type="journal article" date="2019" name="Int. J. Syst. Evol. Microbiol.">
        <title>The Global Catalogue of Microorganisms (GCM) 10K type strain sequencing project: providing services to taxonomists for standard genome sequencing and annotation.</title>
        <authorList>
            <consortium name="The Broad Institute Genomics Platform"/>
            <consortium name="The Broad Institute Genome Sequencing Center for Infectious Disease"/>
            <person name="Wu L."/>
            <person name="Ma J."/>
        </authorList>
    </citation>
    <scope>NUCLEOTIDE SEQUENCE [LARGE SCALE GENOMIC DNA]</scope>
    <source>
        <strain evidence="4">KCTC 33576</strain>
    </source>
</reference>
<accession>A0ABW5XGN3</accession>
<dbReference type="Proteomes" id="UP001597391">
    <property type="component" value="Unassembled WGS sequence"/>
</dbReference>
<evidence type="ECO:0000256" key="1">
    <source>
        <dbReference type="SAM" id="MobiDB-lite"/>
    </source>
</evidence>
<evidence type="ECO:0008006" key="5">
    <source>
        <dbReference type="Google" id="ProtNLM"/>
    </source>
</evidence>
<keyword evidence="2" id="KW-0472">Membrane</keyword>